<dbReference type="PROSITE" id="PS51746">
    <property type="entry name" value="PPM_2"/>
    <property type="match status" value="1"/>
</dbReference>
<dbReference type="Proteomes" id="UP000824123">
    <property type="component" value="Unassembled WGS sequence"/>
</dbReference>
<dbReference type="EMBL" id="DVNK01000053">
    <property type="protein sequence ID" value="HIU47404.1"/>
    <property type="molecule type" value="Genomic_DNA"/>
</dbReference>
<sequence length="243" mass="26375">MNVEALVRRGKNKERCEDRCLIGRSVLCDIDGWRELDPPFIVAVADGVGGNRLGDMAAGFVVQRLAECDAGAVADADAVRRLIRERNEELIALSAGIAGAHNMATTLTGILINNHGGWLFHAGNTRIYTIEGARVRQLTHDHTTYAWLMKAGREDEARQCNRSEITCCMGNGNPVQLEQLEVAPLSDFSALLLTSDGVHDALSDAQIESVLSRADSPEQACRLLCDSAQMLGARDDLTAVLVY</sequence>
<evidence type="ECO:0000259" key="1">
    <source>
        <dbReference type="PROSITE" id="PS51746"/>
    </source>
</evidence>
<proteinExistence type="predicted"/>
<reference evidence="2" key="1">
    <citation type="submission" date="2020-10" db="EMBL/GenBank/DDBJ databases">
        <authorList>
            <person name="Gilroy R."/>
        </authorList>
    </citation>
    <scope>NUCLEOTIDE SEQUENCE</scope>
    <source>
        <strain evidence="2">ChiSxjej2B14-8506</strain>
    </source>
</reference>
<protein>
    <submittedName>
        <fullName evidence="2">Serine/threonine-protein phosphatase</fullName>
    </submittedName>
</protein>
<dbReference type="Pfam" id="PF13672">
    <property type="entry name" value="PP2C_2"/>
    <property type="match status" value="1"/>
</dbReference>
<evidence type="ECO:0000313" key="2">
    <source>
        <dbReference type="EMBL" id="HIU47404.1"/>
    </source>
</evidence>
<feature type="domain" description="PPM-type phosphatase" evidence="1">
    <location>
        <begin position="23"/>
        <end position="243"/>
    </location>
</feature>
<comment type="caution">
    <text evidence="2">The sequence shown here is derived from an EMBL/GenBank/DDBJ whole genome shotgun (WGS) entry which is preliminary data.</text>
</comment>
<dbReference type="SMART" id="SM00332">
    <property type="entry name" value="PP2Cc"/>
    <property type="match status" value="1"/>
</dbReference>
<organism evidence="2 3">
    <name type="scientific">Candidatus Fimadaptatus faecigallinarum</name>
    <dbReference type="NCBI Taxonomy" id="2840814"/>
    <lineage>
        <taxon>Bacteria</taxon>
        <taxon>Bacillati</taxon>
        <taxon>Bacillota</taxon>
        <taxon>Clostridia</taxon>
        <taxon>Eubacteriales</taxon>
        <taxon>Candidatus Fimadaptatus</taxon>
    </lineage>
</organism>
<gene>
    <name evidence="2" type="ORF">IAC59_09150</name>
</gene>
<dbReference type="InterPro" id="IPR001932">
    <property type="entry name" value="PPM-type_phosphatase-like_dom"/>
</dbReference>
<dbReference type="SMART" id="SM00331">
    <property type="entry name" value="PP2C_SIG"/>
    <property type="match status" value="1"/>
</dbReference>
<reference evidence="2" key="2">
    <citation type="journal article" date="2021" name="PeerJ">
        <title>Extensive microbial diversity within the chicken gut microbiome revealed by metagenomics and culture.</title>
        <authorList>
            <person name="Gilroy R."/>
            <person name="Ravi A."/>
            <person name="Getino M."/>
            <person name="Pursley I."/>
            <person name="Horton D.L."/>
            <person name="Alikhan N.F."/>
            <person name="Baker D."/>
            <person name="Gharbi K."/>
            <person name="Hall N."/>
            <person name="Watson M."/>
            <person name="Adriaenssens E.M."/>
            <person name="Foster-Nyarko E."/>
            <person name="Jarju S."/>
            <person name="Secka A."/>
            <person name="Antonio M."/>
            <person name="Oren A."/>
            <person name="Chaudhuri R.R."/>
            <person name="La Ragione R."/>
            <person name="Hildebrand F."/>
            <person name="Pallen M.J."/>
        </authorList>
    </citation>
    <scope>NUCLEOTIDE SEQUENCE</scope>
    <source>
        <strain evidence="2">ChiSxjej2B14-8506</strain>
    </source>
</reference>
<evidence type="ECO:0000313" key="3">
    <source>
        <dbReference type="Proteomes" id="UP000824123"/>
    </source>
</evidence>
<dbReference type="CDD" id="cd00143">
    <property type="entry name" value="PP2Cc"/>
    <property type="match status" value="1"/>
</dbReference>
<dbReference type="InterPro" id="IPR036457">
    <property type="entry name" value="PPM-type-like_dom_sf"/>
</dbReference>
<dbReference type="SUPFAM" id="SSF81606">
    <property type="entry name" value="PP2C-like"/>
    <property type="match status" value="1"/>
</dbReference>
<dbReference type="Gene3D" id="3.60.40.10">
    <property type="entry name" value="PPM-type phosphatase domain"/>
    <property type="match status" value="1"/>
</dbReference>
<name>A0A9D1S4X3_9FIRM</name>
<accession>A0A9D1S4X3</accession>
<dbReference type="AlphaFoldDB" id="A0A9D1S4X3"/>